<protein>
    <recommendedName>
        <fullName evidence="4">Integral membrane protein</fullName>
    </recommendedName>
</protein>
<keyword evidence="1" id="KW-0812">Transmembrane</keyword>
<sequence length="269" mass="28087">MRSLLTVLFVLLAAAAMIVAVPTMWSTVHVVSADGFADAASRAAEKPEVQEFFAAQIADEVAQSTDLPIAGAAVAPLATSYTQSPAFVTDFTEIARQQHEWLFTEPAPGTSPHEMDLDITPMVNQVLSQSPVPVRIDHALTIEVDQSRLTAGSMVETGRQVTLIGWLSLLVAAIAALIALVLGRNRSAVVAWLGLGAILAGVVSVLASQYLQSRAADSVSGSDLSTQQTVKVVAGDVLHGLTVTSWVVAAVGLAVTLIAAVAMLVVGRR</sequence>
<feature type="transmembrane region" description="Helical" evidence="1">
    <location>
        <begin position="246"/>
        <end position="266"/>
    </location>
</feature>
<keyword evidence="1" id="KW-1133">Transmembrane helix</keyword>
<keyword evidence="3" id="KW-1185">Reference proteome</keyword>
<keyword evidence="1" id="KW-0472">Membrane</keyword>
<feature type="transmembrane region" description="Helical" evidence="1">
    <location>
        <begin position="163"/>
        <end position="182"/>
    </location>
</feature>
<reference evidence="3" key="1">
    <citation type="journal article" date="2019" name="Int. J. Syst. Evol. Microbiol.">
        <title>The Global Catalogue of Microorganisms (GCM) 10K type strain sequencing project: providing services to taxonomists for standard genome sequencing and annotation.</title>
        <authorList>
            <consortium name="The Broad Institute Genomics Platform"/>
            <consortium name="The Broad Institute Genome Sequencing Center for Infectious Disease"/>
            <person name="Wu L."/>
            <person name="Ma J."/>
        </authorList>
    </citation>
    <scope>NUCLEOTIDE SEQUENCE [LARGE SCALE GENOMIC DNA]</scope>
    <source>
        <strain evidence="3">JCM 16923</strain>
    </source>
</reference>
<feature type="transmembrane region" description="Helical" evidence="1">
    <location>
        <begin position="189"/>
        <end position="211"/>
    </location>
</feature>
<name>A0ABP7PRM9_9ACTN</name>
<evidence type="ECO:0008006" key="4">
    <source>
        <dbReference type="Google" id="ProtNLM"/>
    </source>
</evidence>
<dbReference type="Proteomes" id="UP001418444">
    <property type="component" value="Unassembled WGS sequence"/>
</dbReference>
<evidence type="ECO:0000256" key="1">
    <source>
        <dbReference type="SAM" id="Phobius"/>
    </source>
</evidence>
<evidence type="ECO:0000313" key="3">
    <source>
        <dbReference type="Proteomes" id="UP001418444"/>
    </source>
</evidence>
<dbReference type="EMBL" id="BAAAZW010000013">
    <property type="protein sequence ID" value="GAA3970106.1"/>
    <property type="molecule type" value="Genomic_DNA"/>
</dbReference>
<dbReference type="RefSeq" id="WP_344785810.1">
    <property type="nucleotide sequence ID" value="NZ_BAAAZW010000013.1"/>
</dbReference>
<organism evidence="2 3">
    <name type="scientific">Gordonia caeni</name>
    <dbReference type="NCBI Taxonomy" id="1007097"/>
    <lineage>
        <taxon>Bacteria</taxon>
        <taxon>Bacillati</taxon>
        <taxon>Actinomycetota</taxon>
        <taxon>Actinomycetes</taxon>
        <taxon>Mycobacteriales</taxon>
        <taxon>Gordoniaceae</taxon>
        <taxon>Gordonia</taxon>
    </lineage>
</organism>
<evidence type="ECO:0000313" key="2">
    <source>
        <dbReference type="EMBL" id="GAA3970106.1"/>
    </source>
</evidence>
<accession>A0ABP7PRM9</accession>
<gene>
    <name evidence="2" type="ORF">GCM10022231_34410</name>
</gene>
<proteinExistence type="predicted"/>
<comment type="caution">
    <text evidence="2">The sequence shown here is derived from an EMBL/GenBank/DDBJ whole genome shotgun (WGS) entry which is preliminary data.</text>
</comment>